<organism evidence="1 2">
    <name type="scientific">Tuber magnatum</name>
    <name type="common">white Piedmont truffle</name>
    <dbReference type="NCBI Taxonomy" id="42249"/>
    <lineage>
        <taxon>Eukaryota</taxon>
        <taxon>Fungi</taxon>
        <taxon>Dikarya</taxon>
        <taxon>Ascomycota</taxon>
        <taxon>Pezizomycotina</taxon>
        <taxon>Pezizomycetes</taxon>
        <taxon>Pezizales</taxon>
        <taxon>Tuberaceae</taxon>
        <taxon>Tuber</taxon>
    </lineage>
</organism>
<dbReference type="Proteomes" id="UP000246991">
    <property type="component" value="Unassembled WGS sequence"/>
</dbReference>
<feature type="non-terminal residue" evidence="1">
    <location>
        <position position="133"/>
    </location>
</feature>
<gene>
    <name evidence="1" type="ORF">C7212DRAFT_334220</name>
</gene>
<comment type="caution">
    <text evidence="1">The sequence shown here is derived from an EMBL/GenBank/DDBJ whole genome shotgun (WGS) entry which is preliminary data.</text>
</comment>
<dbReference type="OrthoDB" id="76567at2759"/>
<evidence type="ECO:0000313" key="1">
    <source>
        <dbReference type="EMBL" id="PWW73024.1"/>
    </source>
</evidence>
<evidence type="ECO:0000313" key="2">
    <source>
        <dbReference type="Proteomes" id="UP000246991"/>
    </source>
</evidence>
<sequence length="133" mass="15150">MSPQPLPPPRPRSLIHHSIGLGVERQQYRDARSFARAIKLQAEKLRAGNLDTGQYAVFSPVTQDQFTNLERIRDARYKSLRFLYLNDVETLIAKIIPGEIHELATQELVHSLRSRIDSMGLLQELRNTGAANF</sequence>
<dbReference type="AlphaFoldDB" id="A0A317SF12"/>
<keyword evidence="2" id="KW-1185">Reference proteome</keyword>
<dbReference type="EMBL" id="PYWC01000089">
    <property type="protein sequence ID" value="PWW73024.1"/>
    <property type="molecule type" value="Genomic_DNA"/>
</dbReference>
<protein>
    <submittedName>
        <fullName evidence="1">Uncharacterized protein</fullName>
    </submittedName>
</protein>
<reference evidence="1 2" key="1">
    <citation type="submission" date="2018-03" db="EMBL/GenBank/DDBJ databases">
        <title>Genomes of Pezizomycetes fungi and the evolution of truffles.</title>
        <authorList>
            <person name="Murat C."/>
            <person name="Payen T."/>
            <person name="Noel B."/>
            <person name="Kuo A."/>
            <person name="Martin F.M."/>
        </authorList>
    </citation>
    <scope>NUCLEOTIDE SEQUENCE [LARGE SCALE GENOMIC DNA]</scope>
    <source>
        <strain evidence="1">091103-1</strain>
    </source>
</reference>
<proteinExistence type="predicted"/>
<accession>A0A317SF12</accession>
<name>A0A317SF12_9PEZI</name>